<dbReference type="PANTHER" id="PTHR10161">
    <property type="entry name" value="TARTRATE-RESISTANT ACID PHOSPHATASE TYPE 5"/>
    <property type="match status" value="1"/>
</dbReference>
<keyword evidence="7" id="KW-1185">Reference proteome</keyword>
<dbReference type="InterPro" id="IPR051558">
    <property type="entry name" value="Metallophosphoesterase_PAP"/>
</dbReference>
<accession>A0A485L9C6</accession>
<feature type="domain" description="Calcineurin-like phosphoesterase" evidence="4">
    <location>
        <begin position="56"/>
        <end position="352"/>
    </location>
</feature>
<sequence length="473" mass="52568">MVRLEFVVAASFISFALASNPSHATKFHVVGVHATDDPTDDDTTSDPDTTDALFSFLALGDWGGTLGKEKGEAGSCCKLYNGTIDKSKDRYKVDFYSQYYVADLMAQSATELDPVVRILGHGDNFYWNGVGTKDVKYRLEQSFETVYNQVSLAAIPWLNVAGNHDIGGAAFICGDGDGHYRECRDTTELLRYMDNRFNAQATYTSPHHNRWVLRDHYYLERVIKDGVSVDVFNIDTNDAANHGGKDVCCQCYGYAAKLNVPTWHCGDPKPGESWCAGGNVQLFDACYDKIESWANESYARMAADLAASTATFKIVNTHFSPHYHMTPTKMQRWYQLCRDGGVTAWFNGHTHSFNHDVASWGTHFFQNGAGGGAVSERSPSVDTADVKTQWAVAGNPYGFMELRFSPDWLKVQFATFDAKWQFNGLQQNETVVGGVARGHCWFIPRDHMASRGVECESSWNGAIGYPLGDSIHN</sequence>
<dbReference type="GO" id="GO:0016787">
    <property type="term" value="F:hydrolase activity"/>
    <property type="evidence" value="ECO:0007669"/>
    <property type="project" value="UniProtKB-KW"/>
</dbReference>
<evidence type="ECO:0000256" key="3">
    <source>
        <dbReference type="SAM" id="SignalP"/>
    </source>
</evidence>
<evidence type="ECO:0000313" key="6">
    <source>
        <dbReference type="EMBL" id="VFT94634.1"/>
    </source>
</evidence>
<evidence type="ECO:0000313" key="7">
    <source>
        <dbReference type="Proteomes" id="UP000332933"/>
    </source>
</evidence>
<keyword evidence="2" id="KW-0378">Hydrolase</keyword>
<dbReference type="EMBL" id="VJMH01006339">
    <property type="protein sequence ID" value="KAF0690728.1"/>
    <property type="molecule type" value="Genomic_DNA"/>
</dbReference>
<dbReference type="Pfam" id="PF00149">
    <property type="entry name" value="Metallophos"/>
    <property type="match status" value="1"/>
</dbReference>
<feature type="chain" id="PRO_5033437475" evidence="3">
    <location>
        <begin position="19"/>
        <end position="473"/>
    </location>
</feature>
<dbReference type="PANTHER" id="PTHR10161:SF14">
    <property type="entry name" value="TARTRATE-RESISTANT ACID PHOSPHATASE TYPE 5"/>
    <property type="match status" value="1"/>
</dbReference>
<reference evidence="6 7" key="1">
    <citation type="submission" date="2019-03" db="EMBL/GenBank/DDBJ databases">
        <authorList>
            <person name="Gaulin E."/>
            <person name="Dumas B."/>
        </authorList>
    </citation>
    <scope>NUCLEOTIDE SEQUENCE [LARGE SCALE GENOMIC DNA]</scope>
    <source>
        <strain evidence="6">CBS 568.67</strain>
    </source>
</reference>
<dbReference type="InterPro" id="IPR029052">
    <property type="entry name" value="Metallo-depent_PP-like"/>
</dbReference>
<organism evidence="6 7">
    <name type="scientific">Aphanomyces stellatus</name>
    <dbReference type="NCBI Taxonomy" id="120398"/>
    <lineage>
        <taxon>Eukaryota</taxon>
        <taxon>Sar</taxon>
        <taxon>Stramenopiles</taxon>
        <taxon>Oomycota</taxon>
        <taxon>Saprolegniomycetes</taxon>
        <taxon>Saprolegniales</taxon>
        <taxon>Verrucalvaceae</taxon>
        <taxon>Aphanomyces</taxon>
    </lineage>
</organism>
<feature type="signal peptide" evidence="3">
    <location>
        <begin position="1"/>
        <end position="18"/>
    </location>
</feature>
<proteinExistence type="predicted"/>
<dbReference type="SUPFAM" id="SSF56300">
    <property type="entry name" value="Metallo-dependent phosphatases"/>
    <property type="match status" value="1"/>
</dbReference>
<name>A0A485L9C6_9STRA</name>
<evidence type="ECO:0000256" key="1">
    <source>
        <dbReference type="ARBA" id="ARBA00022729"/>
    </source>
</evidence>
<evidence type="ECO:0000313" key="5">
    <source>
        <dbReference type="EMBL" id="KAF0690728.1"/>
    </source>
</evidence>
<dbReference type="AlphaFoldDB" id="A0A485L9C6"/>
<dbReference type="EMBL" id="CAADRA010006360">
    <property type="protein sequence ID" value="VFT94634.1"/>
    <property type="molecule type" value="Genomic_DNA"/>
</dbReference>
<keyword evidence="1 3" id="KW-0732">Signal</keyword>
<dbReference type="OrthoDB" id="411211at2759"/>
<gene>
    <name evidence="6" type="primary">Aste57867_17892</name>
    <name evidence="5" type="ORF">As57867_017831</name>
    <name evidence="6" type="ORF">ASTE57867_17892</name>
</gene>
<evidence type="ECO:0000259" key="4">
    <source>
        <dbReference type="Pfam" id="PF00149"/>
    </source>
</evidence>
<evidence type="ECO:0000256" key="2">
    <source>
        <dbReference type="ARBA" id="ARBA00022801"/>
    </source>
</evidence>
<dbReference type="InterPro" id="IPR004843">
    <property type="entry name" value="Calcineurin-like_PHP"/>
</dbReference>
<protein>
    <submittedName>
        <fullName evidence="6">Aste57867_17892 protein</fullName>
    </submittedName>
</protein>
<dbReference type="Proteomes" id="UP000332933">
    <property type="component" value="Unassembled WGS sequence"/>
</dbReference>
<dbReference type="Gene3D" id="3.60.21.10">
    <property type="match status" value="1"/>
</dbReference>
<reference evidence="5" key="2">
    <citation type="submission" date="2019-06" db="EMBL/GenBank/DDBJ databases">
        <title>Genomics analysis of Aphanomyces spp. identifies a new class of oomycete effector associated with host adaptation.</title>
        <authorList>
            <person name="Gaulin E."/>
        </authorList>
    </citation>
    <scope>NUCLEOTIDE SEQUENCE</scope>
    <source>
        <strain evidence="5">CBS 578.67</strain>
    </source>
</reference>